<keyword evidence="4 12" id="KW-0732">Signal</keyword>
<feature type="region of interest" description="Disordered" evidence="11">
    <location>
        <begin position="550"/>
        <end position="573"/>
    </location>
</feature>
<keyword evidence="7" id="KW-0961">Cell wall biogenesis/degradation</keyword>
<dbReference type="InterPro" id="IPR001547">
    <property type="entry name" value="Glyco_hydro_5"/>
</dbReference>
<feature type="chain" id="PRO_5045874364" description="glucan 1,3-beta-glucosidase" evidence="12">
    <location>
        <begin position="22"/>
        <end position="573"/>
    </location>
</feature>
<dbReference type="SUPFAM" id="SSF51445">
    <property type="entry name" value="(Trans)glycosidases"/>
    <property type="match status" value="1"/>
</dbReference>
<evidence type="ECO:0000256" key="4">
    <source>
        <dbReference type="ARBA" id="ARBA00022729"/>
    </source>
</evidence>
<evidence type="ECO:0000256" key="3">
    <source>
        <dbReference type="ARBA" id="ARBA00022525"/>
    </source>
</evidence>
<evidence type="ECO:0000256" key="5">
    <source>
        <dbReference type="ARBA" id="ARBA00022801"/>
    </source>
</evidence>
<keyword evidence="5 10" id="KW-0378">Hydrolase</keyword>
<dbReference type="PROSITE" id="PS00659">
    <property type="entry name" value="GLYCOSYL_HYDROL_F5"/>
    <property type="match status" value="1"/>
</dbReference>
<dbReference type="PANTHER" id="PTHR31297:SF1">
    <property type="entry name" value="GLUCAN 1,3-BETA-GLUCOSIDASE I_II-RELATED"/>
    <property type="match status" value="1"/>
</dbReference>
<evidence type="ECO:0000256" key="12">
    <source>
        <dbReference type="SAM" id="SignalP"/>
    </source>
</evidence>
<organism evidence="14 15">
    <name type="scientific">Phlyctema vagabunda</name>
    <dbReference type="NCBI Taxonomy" id="108571"/>
    <lineage>
        <taxon>Eukaryota</taxon>
        <taxon>Fungi</taxon>
        <taxon>Dikarya</taxon>
        <taxon>Ascomycota</taxon>
        <taxon>Pezizomycotina</taxon>
        <taxon>Leotiomycetes</taxon>
        <taxon>Helotiales</taxon>
        <taxon>Dermateaceae</taxon>
        <taxon>Phlyctema</taxon>
    </lineage>
</organism>
<comment type="catalytic activity">
    <reaction evidence="8">
        <text>Successive hydrolysis of beta-D-glucose units from the non-reducing ends of (1-&gt;3)-beta-D-glucans, releasing alpha-glucose.</text>
        <dbReference type="EC" id="3.2.1.58"/>
    </reaction>
</comment>
<comment type="caution">
    <text evidence="14">The sequence shown here is derived from an EMBL/GenBank/DDBJ whole genome shotgun (WGS) entry which is preliminary data.</text>
</comment>
<evidence type="ECO:0000256" key="10">
    <source>
        <dbReference type="RuleBase" id="RU361153"/>
    </source>
</evidence>
<dbReference type="InterPro" id="IPR018087">
    <property type="entry name" value="Glyco_hydro_5_CS"/>
</dbReference>
<evidence type="ECO:0000256" key="1">
    <source>
        <dbReference type="ARBA" id="ARBA00004613"/>
    </source>
</evidence>
<reference evidence="14 15" key="1">
    <citation type="submission" date="2024-06" db="EMBL/GenBank/DDBJ databases">
        <title>Complete genome of Phlyctema vagabunda strain 19-DSS-EL-015.</title>
        <authorList>
            <person name="Fiorenzani C."/>
        </authorList>
    </citation>
    <scope>NUCLEOTIDE SEQUENCE [LARGE SCALE GENOMIC DNA]</scope>
    <source>
        <strain evidence="14 15">19-DSS-EL-015</strain>
    </source>
</reference>
<dbReference type="InterPro" id="IPR050386">
    <property type="entry name" value="Glycosyl_hydrolase_5"/>
</dbReference>
<accession>A0ABR4PRA4</accession>
<evidence type="ECO:0000256" key="9">
    <source>
        <dbReference type="ARBA" id="ARBA00038929"/>
    </source>
</evidence>
<evidence type="ECO:0000313" key="15">
    <source>
        <dbReference type="Proteomes" id="UP001629113"/>
    </source>
</evidence>
<dbReference type="InterPro" id="IPR017853">
    <property type="entry name" value="GH"/>
</dbReference>
<evidence type="ECO:0000256" key="7">
    <source>
        <dbReference type="ARBA" id="ARBA00023316"/>
    </source>
</evidence>
<evidence type="ECO:0000256" key="2">
    <source>
        <dbReference type="ARBA" id="ARBA00005641"/>
    </source>
</evidence>
<dbReference type="Pfam" id="PF00150">
    <property type="entry name" value="Cellulase"/>
    <property type="match status" value="1"/>
</dbReference>
<evidence type="ECO:0000259" key="13">
    <source>
        <dbReference type="Pfam" id="PF00150"/>
    </source>
</evidence>
<dbReference type="EMBL" id="JBFCZG010000002">
    <property type="protein sequence ID" value="KAL3425867.1"/>
    <property type="molecule type" value="Genomic_DNA"/>
</dbReference>
<gene>
    <name evidence="14" type="ORF">PVAG01_02658</name>
</gene>
<evidence type="ECO:0000256" key="11">
    <source>
        <dbReference type="SAM" id="MobiDB-lite"/>
    </source>
</evidence>
<keyword evidence="6 10" id="KW-0326">Glycosidase</keyword>
<protein>
    <recommendedName>
        <fullName evidence="9">glucan 1,3-beta-glucosidase</fullName>
        <ecNumber evidence="9">3.2.1.58</ecNumber>
    </recommendedName>
</protein>
<feature type="domain" description="Glycoside hydrolase family 5" evidence="13">
    <location>
        <begin position="228"/>
        <end position="465"/>
    </location>
</feature>
<proteinExistence type="inferred from homology"/>
<comment type="similarity">
    <text evidence="2 10">Belongs to the glycosyl hydrolase 5 (cellulase A) family.</text>
</comment>
<dbReference type="PANTHER" id="PTHR31297">
    <property type="entry name" value="GLUCAN ENDO-1,6-BETA-GLUCOSIDASE B"/>
    <property type="match status" value="1"/>
</dbReference>
<keyword evidence="15" id="KW-1185">Reference proteome</keyword>
<evidence type="ECO:0000256" key="6">
    <source>
        <dbReference type="ARBA" id="ARBA00023295"/>
    </source>
</evidence>
<name>A0ABR4PRA4_9HELO</name>
<feature type="signal peptide" evidence="12">
    <location>
        <begin position="1"/>
        <end position="21"/>
    </location>
</feature>
<evidence type="ECO:0000313" key="14">
    <source>
        <dbReference type="EMBL" id="KAL3425867.1"/>
    </source>
</evidence>
<keyword evidence="3" id="KW-0964">Secreted</keyword>
<dbReference type="Gene3D" id="3.20.20.80">
    <property type="entry name" value="Glycosidases"/>
    <property type="match status" value="1"/>
</dbReference>
<dbReference type="EC" id="3.2.1.58" evidence="9"/>
<sequence>MWNQLPVALIAIVLLSNGASARWLRNRDSVTVTLPAFEATSTSSILDDLLKNLQNLNIPGLGNDPVVVMSTQTVAPVPLPTVSVLGYDVIPAGAYSEQPTEDTASSTPATQIFTPNPSVIPTVVATTPYSPSTLAYTPTPVPASPSTLIASVSEAPSPVVLPSATSTAVSSFTPIRSESSTAIPFLRGVNLGGWLILEKWMGSDAFNGDFSGASDQWSFDSIAGAEAALQAHWSTYFTEDDIKAIAATGINALRIPIGYWAYDNSNTPYIQGADAFLEQAIGWARNSGLKVWVDCHGSPGSQNGFDNSGHSGNVEWQSGNNLEQSISVLKTMAQKYGAAQYADVVVGLEMVNEPISWGSNDFSVTQSWAREAYAAVKSVTENENLIIVMHDSFVTPLAWTDLGGSLIGGGSKTFGLDTHLYQLWGETNNAFDQDQHITTACGWASDLATSNAVMPTYVGEWSTATNICVNPDGSTTAGTSCSAAGCQCQSADFDDWNDVMVSTVRKFVEAQLDVFESSSSGYFIWSAKGPGGWGFLKGIEKGTIPNPVTSRQFPSQCGGGYSQRRNERGSLVV</sequence>
<feature type="compositionally biased region" description="Basic and acidic residues" evidence="11">
    <location>
        <begin position="564"/>
        <end position="573"/>
    </location>
</feature>
<dbReference type="Proteomes" id="UP001629113">
    <property type="component" value="Unassembled WGS sequence"/>
</dbReference>
<evidence type="ECO:0000256" key="8">
    <source>
        <dbReference type="ARBA" id="ARBA00036824"/>
    </source>
</evidence>
<comment type="subcellular location">
    <subcellularLocation>
        <location evidence="1">Secreted</location>
    </subcellularLocation>
</comment>